<dbReference type="EMBL" id="CP002271">
    <property type="protein sequence ID" value="ADO74971.1"/>
    <property type="molecule type" value="Genomic_DNA"/>
</dbReference>
<dbReference type="KEGG" id="sur:STAUR_7215"/>
<dbReference type="STRING" id="378806.STAUR_7215"/>
<protein>
    <submittedName>
        <fullName evidence="1">Conserved uncharacterized protein</fullName>
    </submittedName>
</protein>
<reference evidence="1 2" key="1">
    <citation type="journal article" date="2011" name="Mol. Biol. Evol.">
        <title>Comparative genomic analysis of fruiting body formation in Myxococcales.</title>
        <authorList>
            <person name="Huntley S."/>
            <person name="Hamann N."/>
            <person name="Wegener-Feldbrugge S."/>
            <person name="Treuner-Lange A."/>
            <person name="Kube M."/>
            <person name="Reinhardt R."/>
            <person name="Klages S."/>
            <person name="Muller R."/>
            <person name="Ronning C.M."/>
            <person name="Nierman W.C."/>
            <person name="Sogaard-Andersen L."/>
        </authorList>
    </citation>
    <scope>NUCLEOTIDE SEQUENCE [LARGE SCALE GENOMIC DNA]</scope>
    <source>
        <strain evidence="1 2">DW4/3-1</strain>
    </source>
</reference>
<organism evidence="1 2">
    <name type="scientific">Stigmatella aurantiaca (strain DW4/3-1)</name>
    <dbReference type="NCBI Taxonomy" id="378806"/>
    <lineage>
        <taxon>Bacteria</taxon>
        <taxon>Pseudomonadati</taxon>
        <taxon>Myxococcota</taxon>
        <taxon>Myxococcia</taxon>
        <taxon>Myxococcales</taxon>
        <taxon>Cystobacterineae</taxon>
        <taxon>Archangiaceae</taxon>
        <taxon>Stigmatella</taxon>
    </lineage>
</organism>
<proteinExistence type="predicted"/>
<evidence type="ECO:0000313" key="2">
    <source>
        <dbReference type="Proteomes" id="UP000001351"/>
    </source>
</evidence>
<gene>
    <name evidence="1" type="ordered locus">STAUR_7215</name>
</gene>
<accession>E3G0M3</accession>
<dbReference type="HOGENOM" id="CLU_088586_0_0_7"/>
<sequence length="274" mass="30364">MLAATHAVRGATLLTLLLLTGCGPQALQGRPRGYAQSMDSATSSCRHAPAYCTPAPGEPVVVPLARRVVETGSSAVALLKVLDAATHARIDQVMKHCAEWASEEISKKYLKGNRPTVEQCEKQARVDARGQKVTWAMEWGLEKHQTALGCVHQKLNELWPGSFSLNQRYRYDSATGELALVSAERVRELVELKRAAELLGTLEPDVVIHSGNPRDVLAVYDFKFPCPASNEPQWRRYPEIHPYRNRTQGDVYEEAFGVSPARVAPVWGILRKKI</sequence>
<dbReference type="eggNOG" id="ENOG5032JFW">
    <property type="taxonomic scope" value="Bacteria"/>
</dbReference>
<evidence type="ECO:0000313" key="1">
    <source>
        <dbReference type="EMBL" id="ADO74971.1"/>
    </source>
</evidence>
<keyword evidence="2" id="KW-1185">Reference proteome</keyword>
<dbReference type="AlphaFoldDB" id="E3G0M3"/>
<name>E3G0M3_STIAD</name>
<dbReference type="Proteomes" id="UP000001351">
    <property type="component" value="Chromosome"/>
</dbReference>